<dbReference type="Proteomes" id="UP001331561">
    <property type="component" value="Unassembled WGS sequence"/>
</dbReference>
<evidence type="ECO:0000313" key="3">
    <source>
        <dbReference type="Proteomes" id="UP001331561"/>
    </source>
</evidence>
<evidence type="ECO:0000313" key="2">
    <source>
        <dbReference type="EMBL" id="MEC5386067.1"/>
    </source>
</evidence>
<dbReference type="Gene3D" id="1.10.3210.10">
    <property type="entry name" value="Hypothetical protein af1432"/>
    <property type="match status" value="1"/>
</dbReference>
<dbReference type="PROSITE" id="PS51833">
    <property type="entry name" value="HDOD"/>
    <property type="match status" value="1"/>
</dbReference>
<proteinExistence type="predicted"/>
<protein>
    <submittedName>
        <fullName evidence="2">HDOD domain-containing protein</fullName>
    </submittedName>
</protein>
<feature type="domain" description="HDOD" evidence="1">
    <location>
        <begin position="18"/>
        <end position="214"/>
    </location>
</feature>
<evidence type="ECO:0000259" key="1">
    <source>
        <dbReference type="PROSITE" id="PS51833"/>
    </source>
</evidence>
<organism evidence="2 3">
    <name type="scientific">Uliginosibacterium silvisoli</name>
    <dbReference type="NCBI Taxonomy" id="3114758"/>
    <lineage>
        <taxon>Bacteria</taxon>
        <taxon>Pseudomonadati</taxon>
        <taxon>Pseudomonadota</taxon>
        <taxon>Betaproteobacteria</taxon>
        <taxon>Rhodocyclales</taxon>
        <taxon>Zoogloeaceae</taxon>
        <taxon>Uliginosibacterium</taxon>
    </lineage>
</organism>
<keyword evidence="3" id="KW-1185">Reference proteome</keyword>
<name>A0ABU6K331_9RHOO</name>
<dbReference type="InterPro" id="IPR029016">
    <property type="entry name" value="GAF-like_dom_sf"/>
</dbReference>
<comment type="caution">
    <text evidence="2">The sequence shown here is derived from an EMBL/GenBank/DDBJ whole genome shotgun (WGS) entry which is preliminary data.</text>
</comment>
<accession>A0ABU6K331</accession>
<reference evidence="2 3" key="1">
    <citation type="submission" date="2024-01" db="EMBL/GenBank/DDBJ databases">
        <title>Uliginosibacterium soil sp. nov.</title>
        <authorList>
            <person name="Lv Y."/>
        </authorList>
    </citation>
    <scope>NUCLEOTIDE SEQUENCE [LARGE SCALE GENOMIC DNA]</scope>
    <source>
        <strain evidence="2 3">H3</strain>
    </source>
</reference>
<dbReference type="InterPro" id="IPR052340">
    <property type="entry name" value="RNase_Y/CdgJ"/>
</dbReference>
<dbReference type="PANTHER" id="PTHR33525">
    <property type="match status" value="1"/>
</dbReference>
<dbReference type="SUPFAM" id="SSF55781">
    <property type="entry name" value="GAF domain-like"/>
    <property type="match status" value="1"/>
</dbReference>
<dbReference type="Pfam" id="PF08668">
    <property type="entry name" value="HDOD"/>
    <property type="match status" value="1"/>
</dbReference>
<dbReference type="InterPro" id="IPR013976">
    <property type="entry name" value="HDOD"/>
</dbReference>
<dbReference type="PANTHER" id="PTHR33525:SF3">
    <property type="entry name" value="RIBONUCLEASE Y"/>
    <property type="match status" value="1"/>
</dbReference>
<dbReference type="Gene3D" id="3.30.450.40">
    <property type="match status" value="1"/>
</dbReference>
<gene>
    <name evidence="2" type="ORF">VVD49_10045</name>
</gene>
<sequence length="478" mass="51255">MGRLGLQGWVDHIRDQDMPAFGNTVDSVLEITSNENASITMLSQVILQDAALTTKVLKLSNSVIFNPARQPVSTISRAVTVLGFNVLGQVVLTICLIDAFLAGGLRGRVAAEMARCFHAAVQARAAADACAVAQVEEVFIAALLGRVGEMAFWCFGGETANELDQALNEQPDERPEDLQMDLLSFRLRSLTTSLAREWRLGSMVVSAAEPVAHPGPAEKAIAMGHRLAAAAEQGWGSAAATKALTAYAEMLQKPLDEVKELVACNAAEAARVAAQFGATDAARLIPVPGAGTAEAAIASAAVDPEADPLLQLRILRDLAMMLTGKPSLNEVLNLVLEGIYRGLGMHRAVFALLTTDRTTLQGKAGLGHDAEALVKRFLFRLDGTKGELINEIFMRSEAFWLREPPPRGISIARFEKAIGIGEGFIAPITTHGRAIGVFFADYGAHQPDEDTWQGFQHFVQQASLSFEHVATRGVAPKR</sequence>
<dbReference type="EMBL" id="JAYXHS010000002">
    <property type="protein sequence ID" value="MEC5386067.1"/>
    <property type="molecule type" value="Genomic_DNA"/>
</dbReference>
<dbReference type="SUPFAM" id="SSF109604">
    <property type="entry name" value="HD-domain/PDEase-like"/>
    <property type="match status" value="1"/>
</dbReference>
<dbReference type="RefSeq" id="WP_327599045.1">
    <property type="nucleotide sequence ID" value="NZ_JAYXHS010000002.1"/>
</dbReference>